<evidence type="ECO:0000256" key="4">
    <source>
        <dbReference type="SAM" id="MobiDB-lite"/>
    </source>
</evidence>
<dbReference type="RefSeq" id="WP_310898585.1">
    <property type="nucleotide sequence ID" value="NZ_JAMQOS010000001.1"/>
</dbReference>
<dbReference type="PANTHER" id="PTHR32114">
    <property type="entry name" value="ABC TRANSPORTER ABCH.3"/>
    <property type="match status" value="1"/>
</dbReference>
<dbReference type="NCBIfam" id="NF045487">
    <property type="entry name" value="ASRP"/>
    <property type="match status" value="1"/>
</dbReference>
<evidence type="ECO:0000259" key="5">
    <source>
        <dbReference type="Pfam" id="PF13476"/>
    </source>
</evidence>
<evidence type="ECO:0000256" key="1">
    <source>
        <dbReference type="ARBA" id="ARBA00023054"/>
    </source>
</evidence>
<comment type="caution">
    <text evidence="6">The sequence shown here is derived from an EMBL/GenBank/DDBJ whole genome shotgun (WGS) entry which is preliminary data.</text>
</comment>
<accession>A0ABU2FJ04</accession>
<dbReference type="InterPro" id="IPR027417">
    <property type="entry name" value="P-loop_NTPase"/>
</dbReference>
<protein>
    <submittedName>
        <fullName evidence="6">AAA family ATPase</fullName>
    </submittedName>
</protein>
<comment type="similarity">
    <text evidence="2">Belongs to the Sph1/Sph2 family.</text>
</comment>
<evidence type="ECO:0000256" key="3">
    <source>
        <dbReference type="SAM" id="Coils"/>
    </source>
</evidence>
<feature type="compositionally biased region" description="Basic and acidic residues" evidence="4">
    <location>
        <begin position="213"/>
        <end position="224"/>
    </location>
</feature>
<dbReference type="InterPro" id="IPR038729">
    <property type="entry name" value="Rad50/SbcC_AAA"/>
</dbReference>
<reference evidence="6 7" key="1">
    <citation type="submission" date="2022-06" db="EMBL/GenBank/DDBJ databases">
        <title>Halomicroarcula sp. a new haloarchaeum isolate from saline soil.</title>
        <authorList>
            <person name="Strakova D."/>
            <person name="Galisteo C."/>
            <person name="Sanchez-Porro C."/>
            <person name="Ventosa A."/>
        </authorList>
    </citation>
    <scope>NUCLEOTIDE SEQUENCE [LARGE SCALE GENOMIC DNA]</scope>
    <source>
        <strain evidence="6 7">S3CR25-11</strain>
    </source>
</reference>
<keyword evidence="7" id="KW-1185">Reference proteome</keyword>
<proteinExistence type="inferred from homology"/>
<feature type="region of interest" description="Disordered" evidence="4">
    <location>
        <begin position="205"/>
        <end position="233"/>
    </location>
</feature>
<keyword evidence="1 3" id="KW-0175">Coiled coil</keyword>
<gene>
    <name evidence="6" type="ORF">NDI86_01310</name>
</gene>
<dbReference type="PANTHER" id="PTHR32114:SF2">
    <property type="entry name" value="ABC TRANSPORTER ABCH.3"/>
    <property type="match status" value="1"/>
</dbReference>
<dbReference type="EMBL" id="JAMQOS010000001">
    <property type="protein sequence ID" value="MDS0280741.1"/>
    <property type="molecule type" value="Genomic_DNA"/>
</dbReference>
<feature type="coiled-coil region" evidence="3">
    <location>
        <begin position="353"/>
        <end position="463"/>
    </location>
</feature>
<sequence>MEHETKRRDGETHSQVQLRVDNVGGITSAEVAVSDGVTLLSGRNASNKSSLLRALAGVLGGPTPPLKNDAETGGTHLRVGDAEYDLGLERRDGRTVVARSDVYASCDELCELFVALTESNPIRQAILAGDDLYDLLMRPVDTAAIRADIRRLRERKDDIDARLDELDAMADRLPGLRTRRDTLAERQTELESTLRAKRDELEALEDDTGDIDSELRDRREERNAVRNRRRTQEDAIESLEAELDDVTAELSTAESAETDASVEDLSAELDRLHRRKQGLTSTINTLSPIVEMNAKLLDGDLPDAMTSGDVVTKLDPDSRSVDCWTCGSTVDEAQITDQVETIEALVGEKRAERDEVAERIQTLTDRRRELESRADRIERLRERRDDIEAELDERRETLDALESELRELEADIEELQRAATDDPEREARLSELYDDISDLEYERGRVVTDLETVEAEIEEIESELVARGDIEAERESVAADLRERREHIETVEADLVSTFNEMMQAVLDALSYDAVERIWLERQSADHASDTAFELHVVRATGEGSVYDDTVDSLSKSEREVIGLVVALAGYLVHDVGEQVPFLVVDAVEMFDADRIDGLMDLFGEHAEYVVAAVLPEEADELAEAYETVSTETFAGKP</sequence>
<name>A0ABU2FJ04_9EURY</name>
<dbReference type="Proteomes" id="UP001268864">
    <property type="component" value="Unassembled WGS sequence"/>
</dbReference>
<feature type="domain" description="Rad50/SbcC-type AAA" evidence="5">
    <location>
        <begin position="17"/>
        <end position="250"/>
    </location>
</feature>
<dbReference type="SUPFAM" id="SSF52540">
    <property type="entry name" value="P-loop containing nucleoside triphosphate hydrolases"/>
    <property type="match status" value="2"/>
</dbReference>
<evidence type="ECO:0000313" key="6">
    <source>
        <dbReference type="EMBL" id="MDS0280741.1"/>
    </source>
</evidence>
<dbReference type="Gene3D" id="3.40.50.300">
    <property type="entry name" value="P-loop containing nucleotide triphosphate hydrolases"/>
    <property type="match status" value="2"/>
</dbReference>
<evidence type="ECO:0000313" key="7">
    <source>
        <dbReference type="Proteomes" id="UP001268864"/>
    </source>
</evidence>
<dbReference type="Pfam" id="PF13476">
    <property type="entry name" value="AAA_23"/>
    <property type="match status" value="1"/>
</dbReference>
<organism evidence="6 7">
    <name type="scientific">Haloarcula onubensis</name>
    <dbReference type="NCBI Taxonomy" id="2950539"/>
    <lineage>
        <taxon>Archaea</taxon>
        <taxon>Methanobacteriati</taxon>
        <taxon>Methanobacteriota</taxon>
        <taxon>Stenosarchaea group</taxon>
        <taxon>Halobacteria</taxon>
        <taxon>Halobacteriales</taxon>
        <taxon>Haloarculaceae</taxon>
        <taxon>Haloarcula</taxon>
    </lineage>
</organism>
<dbReference type="Gene3D" id="1.20.1480.30">
    <property type="entry name" value="Designed four-helix bundle protein"/>
    <property type="match status" value="1"/>
</dbReference>
<evidence type="ECO:0000256" key="2">
    <source>
        <dbReference type="ARBA" id="ARBA00049666"/>
    </source>
</evidence>